<keyword evidence="1" id="KW-0472">Membrane</keyword>
<evidence type="ECO:0000256" key="1">
    <source>
        <dbReference type="SAM" id="Phobius"/>
    </source>
</evidence>
<proteinExistence type="predicted"/>
<sequence length="95" mass="10096">MLGNTHRSVVLLNAGFNKPTNLDHKSIQIGAVIVLVISAIVSFSYGGSPIELIYISNIAASIATPVAGLLMTMLLFKKMLIKGKEAIFITGCDGY</sequence>
<feature type="transmembrane region" description="Helical" evidence="1">
    <location>
        <begin position="27"/>
        <end position="46"/>
    </location>
</feature>
<keyword evidence="1" id="KW-1133">Transmembrane helix</keyword>
<keyword evidence="1" id="KW-0812">Transmembrane</keyword>
<organism evidence="2">
    <name type="scientific">Staphylococcus xylosus</name>
    <dbReference type="NCBI Taxonomy" id="1288"/>
    <lineage>
        <taxon>Bacteria</taxon>
        <taxon>Bacillati</taxon>
        <taxon>Bacillota</taxon>
        <taxon>Bacilli</taxon>
        <taxon>Bacillales</taxon>
        <taxon>Staphylococcaceae</taxon>
        <taxon>Staphylococcus</taxon>
    </lineage>
</organism>
<name>A0A939NGY2_STAXY</name>
<reference evidence="2" key="1">
    <citation type="submission" date="2021-03" db="EMBL/GenBank/DDBJ databases">
        <title>Molecular epidemiology and mechanisms of colistin and carbapenem resistance in Enterobacteriaceae from clinical isolates, the environment and porcine samples in Pretoria, South Africa.</title>
        <authorList>
            <person name="Bogoshi D."/>
            <person name="Mbelle N.M."/>
            <person name="Naidoo V."/>
            <person name="Osei Sekyere J."/>
        </authorList>
    </citation>
    <scope>NUCLEOTIDE SEQUENCE</scope>
    <source>
        <strain evidence="2">ESB009</strain>
    </source>
</reference>
<protein>
    <submittedName>
        <fullName evidence="2">Uncharacterized protein</fullName>
    </submittedName>
</protein>
<accession>A0A939NGY2</accession>
<dbReference type="EMBL" id="JAGETT010000029">
    <property type="protein sequence ID" value="MBO1919918.1"/>
    <property type="molecule type" value="Genomic_DNA"/>
</dbReference>
<gene>
    <name evidence="2" type="ORF">J4710_05975</name>
</gene>
<evidence type="ECO:0000313" key="2">
    <source>
        <dbReference type="EMBL" id="MBO1919918.1"/>
    </source>
</evidence>
<comment type="caution">
    <text evidence="2">The sequence shown here is derived from an EMBL/GenBank/DDBJ whole genome shotgun (WGS) entry which is preliminary data.</text>
</comment>
<feature type="transmembrane region" description="Helical" evidence="1">
    <location>
        <begin position="52"/>
        <end position="76"/>
    </location>
</feature>
<dbReference type="AlphaFoldDB" id="A0A939NGY2"/>